<evidence type="ECO:0008006" key="4">
    <source>
        <dbReference type="Google" id="ProtNLM"/>
    </source>
</evidence>
<keyword evidence="1" id="KW-0812">Transmembrane</keyword>
<dbReference type="EMBL" id="JBBJCI010000285">
    <property type="protein sequence ID" value="KAK7236260.1"/>
    <property type="molecule type" value="Genomic_DNA"/>
</dbReference>
<name>A0ABR1FRA0_AURAN</name>
<feature type="transmembrane region" description="Helical" evidence="1">
    <location>
        <begin position="87"/>
        <end position="108"/>
    </location>
</feature>
<organism evidence="2 3">
    <name type="scientific">Aureococcus anophagefferens</name>
    <name type="common">Harmful bloom alga</name>
    <dbReference type="NCBI Taxonomy" id="44056"/>
    <lineage>
        <taxon>Eukaryota</taxon>
        <taxon>Sar</taxon>
        <taxon>Stramenopiles</taxon>
        <taxon>Ochrophyta</taxon>
        <taxon>Pelagophyceae</taxon>
        <taxon>Pelagomonadales</taxon>
        <taxon>Pelagomonadaceae</taxon>
        <taxon>Aureococcus</taxon>
    </lineage>
</organism>
<sequence length="397" mass="39817">MTTAHAIAFCAGPLIVALLLAISGAFTQSAKTAARPPHAHVAFTSRFGARLSGNAHSLLLVCLMAALAECWNSVVTPDLGSVLGVELQGTLLNLSGAALGGFAAVLAAHGGRRGALWSAFNDGFVAAYTSFVFFVVHAAELAARGAGDPSTSAKRDKETVDLSTPYLLGCLLLGPAFHLLGAAPARRPPAAGRAPPGDAAGLAAPLAALLAAALARECAAGPGRGAALAFGCAVTALASRRRGELAGHLVDHELSFAARDRRGDGAPGARASPGAAQVHEGEVNWGTAFANAVALCGNQPVALAVASSIFVVFRLPAYAAFAARRGAAGDRLHAALDRVAGSFCGALSGFGAYSEDVAQTLREHDPDGALANVAVNAIVALAFKSLLLPISDGALGA</sequence>
<feature type="transmembrane region" description="Helical" evidence="1">
    <location>
        <begin position="120"/>
        <end position="143"/>
    </location>
</feature>
<feature type="transmembrane region" description="Helical" evidence="1">
    <location>
        <begin position="6"/>
        <end position="26"/>
    </location>
</feature>
<gene>
    <name evidence="2" type="ORF">SO694_000611111</name>
</gene>
<accession>A0ABR1FRA0</accession>
<comment type="caution">
    <text evidence="2">The sequence shown here is derived from an EMBL/GenBank/DDBJ whole genome shotgun (WGS) entry which is preliminary data.</text>
</comment>
<evidence type="ECO:0000313" key="2">
    <source>
        <dbReference type="EMBL" id="KAK7236260.1"/>
    </source>
</evidence>
<reference evidence="2 3" key="1">
    <citation type="submission" date="2024-03" db="EMBL/GenBank/DDBJ databases">
        <title>Aureococcus anophagefferens CCMP1851 and Kratosvirus quantuckense: Draft genome of a second virus-susceptible host strain in the model system.</title>
        <authorList>
            <person name="Chase E."/>
            <person name="Truchon A.R."/>
            <person name="Schepens W."/>
            <person name="Wilhelm S.W."/>
        </authorList>
    </citation>
    <scope>NUCLEOTIDE SEQUENCE [LARGE SCALE GENOMIC DNA]</scope>
    <source>
        <strain evidence="2 3">CCMP1851</strain>
    </source>
</reference>
<keyword evidence="3" id="KW-1185">Reference proteome</keyword>
<dbReference type="Proteomes" id="UP001363151">
    <property type="component" value="Unassembled WGS sequence"/>
</dbReference>
<keyword evidence="1" id="KW-0472">Membrane</keyword>
<evidence type="ECO:0000256" key="1">
    <source>
        <dbReference type="SAM" id="Phobius"/>
    </source>
</evidence>
<evidence type="ECO:0000313" key="3">
    <source>
        <dbReference type="Proteomes" id="UP001363151"/>
    </source>
</evidence>
<protein>
    <recommendedName>
        <fullName evidence="4">Sodium/calcium exchanger membrane region domain-containing protein</fullName>
    </recommendedName>
</protein>
<proteinExistence type="predicted"/>
<keyword evidence="1" id="KW-1133">Transmembrane helix</keyword>
<feature type="transmembrane region" description="Helical" evidence="1">
    <location>
        <begin position="47"/>
        <end position="67"/>
    </location>
</feature>